<gene>
    <name evidence="1" type="ORF">IC610_19285</name>
</gene>
<dbReference type="RefSeq" id="WP_191738415.1">
    <property type="nucleotide sequence ID" value="NZ_JACYFS010000011.1"/>
</dbReference>
<evidence type="ECO:0000313" key="2">
    <source>
        <dbReference type="Proteomes" id="UP000637299"/>
    </source>
</evidence>
<sequence length="283" mass="33253">MVKKNVLAEIQDLSQKLTHDLETVEINRESWIACCESALMKIDEAVRMTKSMISSYEFESTADEVYFFKELKPSLISKFIYYSKILSIESLKPATGTEILVKYYESEQKKLNVFYKDNAEFYSYYRRGAAYLDYKYFVRDSFDMKMRLSAAFYNLDASFTTSHDHLVSHIIANTKLDLYLKEQMHMIKNDLPEIKDYRSVLSWSSSKVSLIELIYSLHLMKCFNGGSRELSEVIRTFEKMLGIDLSNFHKILGEIKLRKINRTKFLRSLHENVEQHFTDLDGK</sequence>
<dbReference type="EMBL" id="JACYFS010000011">
    <property type="protein sequence ID" value="MBD8084557.1"/>
    <property type="molecule type" value="Genomic_DNA"/>
</dbReference>
<organism evidence="1 2">
    <name type="scientific">Chryseobacterium caseinilyticum</name>
    <dbReference type="NCBI Taxonomy" id="2771428"/>
    <lineage>
        <taxon>Bacteria</taxon>
        <taxon>Pseudomonadati</taxon>
        <taxon>Bacteroidota</taxon>
        <taxon>Flavobacteriia</taxon>
        <taxon>Flavobacteriales</taxon>
        <taxon>Weeksellaceae</taxon>
        <taxon>Chryseobacterium group</taxon>
        <taxon>Chryseobacterium</taxon>
    </lineage>
</organism>
<accession>A0ABR8ZGZ0</accession>
<dbReference type="InterPro" id="IPR018534">
    <property type="entry name" value="Tet_reg_excision_RteC"/>
</dbReference>
<comment type="caution">
    <text evidence="1">The sequence shown here is derived from an EMBL/GenBank/DDBJ whole genome shotgun (WGS) entry which is preliminary data.</text>
</comment>
<evidence type="ECO:0000313" key="1">
    <source>
        <dbReference type="EMBL" id="MBD8084557.1"/>
    </source>
</evidence>
<keyword evidence="2" id="KW-1185">Reference proteome</keyword>
<dbReference type="Pfam" id="PF09357">
    <property type="entry name" value="RteC"/>
    <property type="match status" value="1"/>
</dbReference>
<protein>
    <submittedName>
        <fullName evidence="1">RteC domain-containing protein</fullName>
    </submittedName>
</protein>
<name>A0ABR8ZGZ0_9FLAO</name>
<proteinExistence type="predicted"/>
<dbReference type="Proteomes" id="UP000637299">
    <property type="component" value="Unassembled WGS sequence"/>
</dbReference>
<reference evidence="1 2" key="1">
    <citation type="submission" date="2020-09" db="EMBL/GenBank/DDBJ databases">
        <title>Genome seq and assembly of Chryseobacterium sp.</title>
        <authorList>
            <person name="Chhetri G."/>
        </authorList>
    </citation>
    <scope>NUCLEOTIDE SEQUENCE [LARGE SCALE GENOMIC DNA]</scope>
    <source>
        <strain evidence="1 2">GCR10</strain>
    </source>
</reference>